<dbReference type="PANTHER" id="PTHR43685:SF2">
    <property type="entry name" value="GLYCOSYLTRANSFERASE 2-LIKE DOMAIN-CONTAINING PROTEIN"/>
    <property type="match status" value="1"/>
</dbReference>
<dbReference type="CDD" id="cd00761">
    <property type="entry name" value="Glyco_tranf_GTA_type"/>
    <property type="match status" value="1"/>
</dbReference>
<name>A0ABT8AWH0_9HYPH</name>
<proteinExistence type="predicted"/>
<sequence>MRVRDLIAATEWHPSPRRNARPVLSVLLPTFRRGSDGMFRKAARSVLSQTMEDLELIIVDDASTDGTLEQVRALMETDDRVSLLRHPRNIGLPAVSEYEAYLQARGTFISFAFDDFVFEKTAFESLLRVQESARAAVVHGLVAMPDMSGNTFLLGEAPYGHDKLRWSNFLGNAGVLMTREVIETVGFYDPHVILSRLCDWDLWYRIQKRFEIVGSRVQVGRELGSSRPDSLGNTYPMRFEVVHEFMALPRDTDLIPGRIENRDVLFQPQSCSVALANGIREVSSYFENKFWYEPLIMASQPEPAASPPPVVSVYGDCNASVSLYFVSEELPFRRVRFIEPAGNTWYENSQLATSDLVIFVREFLSERQASALRFCRLAQIPHLYFCDDNFNALIGEDPAWNAYSLDRMRSELTTFQAVLVSSRELRDFFIDNALHTDVDILSPIFDESLLEKIRKIRDGIGPFDEDELRITYFGGPFRNAALLRDVLPALDALPNPTRLQVRETPETYPTTKFSIEFAAPSLGFSHFLESWCKFKPNIIVHPSGTTSNIHFKSDNAILVACYLGAVPILANERAYEGIGYMEGVEKAGADPAQWYKALQRLVEAGKREEAYLRLLNFCRRHFSADASWRPIAELLEGIIPLTEAALQERYRLAAFYTPVHSIPPDRRTLRPSDVEANAVIKLYSDRIAAELVRQGKFESNIEGLYVKGWANIVGSSEPCRLDLHVDGHLYDSFDAAIYRADLAEAGKGDGRRAFLIPISPAIGDGRVHRIELRLAGGEKGLVKFLVMSAEFRRGLARKLRVLLGGLK</sequence>
<accession>A0ABT8AWH0</accession>
<feature type="domain" description="Glycosyltransferase 2-like" evidence="1">
    <location>
        <begin position="25"/>
        <end position="156"/>
    </location>
</feature>
<dbReference type="SUPFAM" id="SSF53448">
    <property type="entry name" value="Nucleotide-diphospho-sugar transferases"/>
    <property type="match status" value="1"/>
</dbReference>
<dbReference type="InterPro" id="IPR050834">
    <property type="entry name" value="Glycosyltransf_2"/>
</dbReference>
<evidence type="ECO:0000313" key="3">
    <source>
        <dbReference type="Proteomes" id="UP001244297"/>
    </source>
</evidence>
<organism evidence="2 3">
    <name type="scientific">Methylobacterium longum</name>
    <dbReference type="NCBI Taxonomy" id="767694"/>
    <lineage>
        <taxon>Bacteria</taxon>
        <taxon>Pseudomonadati</taxon>
        <taxon>Pseudomonadota</taxon>
        <taxon>Alphaproteobacteria</taxon>
        <taxon>Hyphomicrobiales</taxon>
        <taxon>Methylobacteriaceae</taxon>
        <taxon>Methylobacterium</taxon>
    </lineage>
</organism>
<evidence type="ECO:0000259" key="1">
    <source>
        <dbReference type="Pfam" id="PF00535"/>
    </source>
</evidence>
<dbReference type="EC" id="2.4.-.-" evidence="2"/>
<dbReference type="InterPro" id="IPR001173">
    <property type="entry name" value="Glyco_trans_2-like"/>
</dbReference>
<evidence type="ECO:0000313" key="2">
    <source>
        <dbReference type="EMBL" id="MDN3573821.1"/>
    </source>
</evidence>
<dbReference type="PANTHER" id="PTHR43685">
    <property type="entry name" value="GLYCOSYLTRANSFERASE"/>
    <property type="match status" value="1"/>
</dbReference>
<dbReference type="Gene3D" id="3.90.550.10">
    <property type="entry name" value="Spore Coat Polysaccharide Biosynthesis Protein SpsA, Chain A"/>
    <property type="match status" value="1"/>
</dbReference>
<dbReference type="InterPro" id="IPR029044">
    <property type="entry name" value="Nucleotide-diphossugar_trans"/>
</dbReference>
<dbReference type="EMBL" id="JAUFPT010000084">
    <property type="protein sequence ID" value="MDN3573821.1"/>
    <property type="molecule type" value="Genomic_DNA"/>
</dbReference>
<reference evidence="3" key="1">
    <citation type="journal article" date="2019" name="Int. J. Syst. Evol. Microbiol.">
        <title>The Global Catalogue of Microorganisms (GCM) 10K type strain sequencing project: providing services to taxonomists for standard genome sequencing and annotation.</title>
        <authorList>
            <consortium name="The Broad Institute Genomics Platform"/>
            <consortium name="The Broad Institute Genome Sequencing Center for Infectious Disease"/>
            <person name="Wu L."/>
            <person name="Ma J."/>
        </authorList>
    </citation>
    <scope>NUCLEOTIDE SEQUENCE [LARGE SCALE GENOMIC DNA]</scope>
    <source>
        <strain evidence="3">CECT 7806</strain>
    </source>
</reference>
<gene>
    <name evidence="2" type="ORF">QWZ18_24800</name>
</gene>
<dbReference type="RefSeq" id="WP_238293738.1">
    <property type="nucleotide sequence ID" value="NZ_BPQS01000077.1"/>
</dbReference>
<dbReference type="GO" id="GO:0016757">
    <property type="term" value="F:glycosyltransferase activity"/>
    <property type="evidence" value="ECO:0007669"/>
    <property type="project" value="UniProtKB-KW"/>
</dbReference>
<dbReference type="Pfam" id="PF00535">
    <property type="entry name" value="Glycos_transf_2"/>
    <property type="match status" value="1"/>
</dbReference>
<protein>
    <submittedName>
        <fullName evidence="2">Glycosyltransferase family 2 protein</fullName>
        <ecNumber evidence="2">2.4.-.-</ecNumber>
    </submittedName>
</protein>
<keyword evidence="2" id="KW-0328">Glycosyltransferase</keyword>
<keyword evidence="2" id="KW-0808">Transferase</keyword>
<dbReference type="Proteomes" id="UP001244297">
    <property type="component" value="Unassembled WGS sequence"/>
</dbReference>
<comment type="caution">
    <text evidence="2">The sequence shown here is derived from an EMBL/GenBank/DDBJ whole genome shotgun (WGS) entry which is preliminary data.</text>
</comment>
<keyword evidence="3" id="KW-1185">Reference proteome</keyword>